<dbReference type="EMBL" id="ANIX01004206">
    <property type="protein sequence ID" value="ETP01790.1"/>
    <property type="molecule type" value="Genomic_DNA"/>
</dbReference>
<keyword evidence="1" id="KW-0812">Transmembrane</keyword>
<accession>W2VU34</accession>
<organism evidence="2 3">
    <name type="scientific">Phytophthora nicotianae CJ01A1</name>
    <dbReference type="NCBI Taxonomy" id="1317063"/>
    <lineage>
        <taxon>Eukaryota</taxon>
        <taxon>Sar</taxon>
        <taxon>Stramenopiles</taxon>
        <taxon>Oomycota</taxon>
        <taxon>Peronosporomycetes</taxon>
        <taxon>Peronosporales</taxon>
        <taxon>Peronosporaceae</taxon>
        <taxon>Phytophthora</taxon>
    </lineage>
</organism>
<proteinExistence type="predicted"/>
<evidence type="ECO:0000256" key="1">
    <source>
        <dbReference type="SAM" id="Phobius"/>
    </source>
</evidence>
<comment type="caution">
    <text evidence="2">The sequence shown here is derived from an EMBL/GenBank/DDBJ whole genome shotgun (WGS) entry which is preliminary data.</text>
</comment>
<gene>
    <name evidence="2" type="ORF">F441_21037</name>
</gene>
<name>W2VU34_PHYNI</name>
<feature type="transmembrane region" description="Helical" evidence="1">
    <location>
        <begin position="47"/>
        <end position="68"/>
    </location>
</feature>
<dbReference type="Proteomes" id="UP000018958">
    <property type="component" value="Unassembled WGS sequence"/>
</dbReference>
<keyword evidence="1" id="KW-0472">Membrane</keyword>
<sequence length="83" mass="9010">MVALTLLHFYPSGNSTRCTRKCSALLLLLLLPSNSAARRFAMFFLPNAVFFSAAALFSAATAFFAAAVSVDKRLARTCFAWAI</sequence>
<keyword evidence="1" id="KW-1133">Transmembrane helix</keyword>
<reference evidence="2 3" key="1">
    <citation type="submission" date="2013-11" db="EMBL/GenBank/DDBJ databases">
        <title>The Genome Sequence of Phytophthora parasitica CJ01A1.</title>
        <authorList>
            <consortium name="The Broad Institute Genomics Platform"/>
            <person name="Russ C."/>
            <person name="Tyler B."/>
            <person name="Panabieres F."/>
            <person name="Shan W."/>
            <person name="Tripathy S."/>
            <person name="Grunwald N."/>
            <person name="Machado M."/>
            <person name="Johnson C.S."/>
            <person name="Walker B."/>
            <person name="Young S.K."/>
            <person name="Zeng Q."/>
            <person name="Gargeya S."/>
            <person name="Fitzgerald M."/>
            <person name="Haas B."/>
            <person name="Abouelleil A."/>
            <person name="Allen A.W."/>
            <person name="Alvarado L."/>
            <person name="Arachchi H.M."/>
            <person name="Berlin A.M."/>
            <person name="Chapman S.B."/>
            <person name="Gainer-Dewar J."/>
            <person name="Goldberg J."/>
            <person name="Griggs A."/>
            <person name="Gujja S."/>
            <person name="Hansen M."/>
            <person name="Howarth C."/>
            <person name="Imamovic A."/>
            <person name="Ireland A."/>
            <person name="Larimer J."/>
            <person name="McCowan C."/>
            <person name="Murphy C."/>
            <person name="Pearson M."/>
            <person name="Poon T.W."/>
            <person name="Priest M."/>
            <person name="Roberts A."/>
            <person name="Saif S."/>
            <person name="Shea T."/>
            <person name="Sisk P."/>
            <person name="Sykes S."/>
            <person name="Wortman J."/>
            <person name="Nusbaum C."/>
            <person name="Birren B."/>
        </authorList>
    </citation>
    <scope>NUCLEOTIDE SEQUENCE [LARGE SCALE GENOMIC DNA]</scope>
    <source>
        <strain evidence="2 3">CJ01A1</strain>
    </source>
</reference>
<evidence type="ECO:0000313" key="2">
    <source>
        <dbReference type="EMBL" id="ETP01790.1"/>
    </source>
</evidence>
<protein>
    <submittedName>
        <fullName evidence="2">Uncharacterized protein</fullName>
    </submittedName>
</protein>
<evidence type="ECO:0000313" key="3">
    <source>
        <dbReference type="Proteomes" id="UP000018958"/>
    </source>
</evidence>
<dbReference type="AlphaFoldDB" id="W2VU34"/>